<evidence type="ECO:0000256" key="1">
    <source>
        <dbReference type="ARBA" id="ARBA00023015"/>
    </source>
</evidence>
<dbReference type="PANTHER" id="PTHR43537">
    <property type="entry name" value="TRANSCRIPTIONAL REGULATOR, GNTR FAMILY"/>
    <property type="match status" value="1"/>
</dbReference>
<dbReference type="GO" id="GO:0003700">
    <property type="term" value="F:DNA-binding transcription factor activity"/>
    <property type="evidence" value="ECO:0007669"/>
    <property type="project" value="InterPro"/>
</dbReference>
<dbReference type="InterPro" id="IPR011711">
    <property type="entry name" value="GntR_C"/>
</dbReference>
<dbReference type="GO" id="GO:0003677">
    <property type="term" value="F:DNA binding"/>
    <property type="evidence" value="ECO:0007669"/>
    <property type="project" value="UniProtKB-KW"/>
</dbReference>
<keyword evidence="1" id="KW-0805">Transcription regulation</keyword>
<dbReference type="PROSITE" id="PS50949">
    <property type="entry name" value="HTH_GNTR"/>
    <property type="match status" value="1"/>
</dbReference>
<dbReference type="EMBL" id="CP022316">
    <property type="protein sequence ID" value="ASK66437.1"/>
    <property type="molecule type" value="Genomic_DNA"/>
</dbReference>
<evidence type="ECO:0000256" key="2">
    <source>
        <dbReference type="ARBA" id="ARBA00023125"/>
    </source>
</evidence>
<dbReference type="KEGG" id="brv:CFK39_12120"/>
<protein>
    <submittedName>
        <fullName evidence="5">GntR family transcriptional regulator</fullName>
    </submittedName>
</protein>
<name>A0A220UE64_9MICO</name>
<dbReference type="InterPro" id="IPR008920">
    <property type="entry name" value="TF_FadR/GntR_C"/>
</dbReference>
<keyword evidence="3" id="KW-0804">Transcription</keyword>
<dbReference type="CDD" id="cd07377">
    <property type="entry name" value="WHTH_GntR"/>
    <property type="match status" value="1"/>
</dbReference>
<accession>A0A220UE64</accession>
<dbReference type="Proteomes" id="UP000198398">
    <property type="component" value="Chromosome"/>
</dbReference>
<keyword evidence="2" id="KW-0238">DNA-binding</keyword>
<dbReference type="OrthoDB" id="3523737at2"/>
<evidence type="ECO:0000256" key="3">
    <source>
        <dbReference type="ARBA" id="ARBA00023163"/>
    </source>
</evidence>
<dbReference type="AlphaFoldDB" id="A0A220UE64"/>
<dbReference type="Gene3D" id="1.20.120.530">
    <property type="entry name" value="GntR ligand-binding domain-like"/>
    <property type="match status" value="1"/>
</dbReference>
<organism evidence="5 6">
    <name type="scientific">Brachybacterium avium</name>
    <dbReference type="NCBI Taxonomy" id="2017485"/>
    <lineage>
        <taxon>Bacteria</taxon>
        <taxon>Bacillati</taxon>
        <taxon>Actinomycetota</taxon>
        <taxon>Actinomycetes</taxon>
        <taxon>Micrococcales</taxon>
        <taxon>Dermabacteraceae</taxon>
        <taxon>Brachybacterium</taxon>
    </lineage>
</organism>
<dbReference type="RefSeq" id="WP_089065677.1">
    <property type="nucleotide sequence ID" value="NZ_CP022316.1"/>
</dbReference>
<evidence type="ECO:0000313" key="6">
    <source>
        <dbReference type="Proteomes" id="UP000198398"/>
    </source>
</evidence>
<proteinExistence type="predicted"/>
<gene>
    <name evidence="5" type="ORF">CFK39_12120</name>
</gene>
<dbReference type="PANTHER" id="PTHR43537:SF5">
    <property type="entry name" value="UXU OPERON TRANSCRIPTIONAL REGULATOR"/>
    <property type="match status" value="1"/>
</dbReference>
<evidence type="ECO:0000313" key="5">
    <source>
        <dbReference type="EMBL" id="ASK66437.1"/>
    </source>
</evidence>
<dbReference type="InterPro" id="IPR036390">
    <property type="entry name" value="WH_DNA-bd_sf"/>
</dbReference>
<dbReference type="SUPFAM" id="SSF46785">
    <property type="entry name" value="Winged helix' DNA-binding domain"/>
    <property type="match status" value="1"/>
</dbReference>
<sequence>MVRSRNRGNSVVERVQELILTEGLTPGDPMPTESALCERLETSRSSVREAMRTLASLDIVEVRHGHGTFVGQLSLAPLVDGLLFRARLDDGNDLRALREVVELRIALDLSVADQLVEIYRESHNPDLEGLVEQMRGLASSGRPFPEADAAFHTELFSRLDNGLLRQLAQAFWEIHTVAVPLLQLPPAEDILDTVDAHQAMLSALEAGDAAAYRAAVIEHYRPLGRVLDAASRAEILPVAPA</sequence>
<dbReference type="Pfam" id="PF00392">
    <property type="entry name" value="GntR"/>
    <property type="match status" value="1"/>
</dbReference>
<evidence type="ECO:0000259" key="4">
    <source>
        <dbReference type="PROSITE" id="PS50949"/>
    </source>
</evidence>
<dbReference type="SMART" id="SM00895">
    <property type="entry name" value="FCD"/>
    <property type="match status" value="1"/>
</dbReference>
<dbReference type="InterPro" id="IPR000524">
    <property type="entry name" value="Tscrpt_reg_HTH_GntR"/>
</dbReference>
<dbReference type="SUPFAM" id="SSF48008">
    <property type="entry name" value="GntR ligand-binding domain-like"/>
    <property type="match status" value="1"/>
</dbReference>
<reference evidence="6" key="1">
    <citation type="submission" date="2017-07" db="EMBL/GenBank/DDBJ databases">
        <title>Brachybacterium sp. VR2415.</title>
        <authorList>
            <person name="Tak E.J."/>
            <person name="Bae J.-W."/>
        </authorList>
    </citation>
    <scope>NUCLEOTIDE SEQUENCE [LARGE SCALE GENOMIC DNA]</scope>
    <source>
        <strain evidence="6">VR2415</strain>
    </source>
</reference>
<dbReference type="Gene3D" id="1.10.10.10">
    <property type="entry name" value="Winged helix-like DNA-binding domain superfamily/Winged helix DNA-binding domain"/>
    <property type="match status" value="1"/>
</dbReference>
<dbReference type="Pfam" id="PF07729">
    <property type="entry name" value="FCD"/>
    <property type="match status" value="1"/>
</dbReference>
<dbReference type="SMART" id="SM00345">
    <property type="entry name" value="HTH_GNTR"/>
    <property type="match status" value="1"/>
</dbReference>
<feature type="domain" description="HTH gntR-type" evidence="4">
    <location>
        <begin position="5"/>
        <end position="73"/>
    </location>
</feature>
<keyword evidence="6" id="KW-1185">Reference proteome</keyword>
<dbReference type="InterPro" id="IPR036388">
    <property type="entry name" value="WH-like_DNA-bd_sf"/>
</dbReference>